<dbReference type="GO" id="GO:0004930">
    <property type="term" value="F:G protein-coupled receptor activity"/>
    <property type="evidence" value="ECO:0007669"/>
    <property type="project" value="UniProtKB-KW"/>
</dbReference>
<comment type="caution">
    <text evidence="10">The sequence shown here is derived from an EMBL/GenBank/DDBJ whole genome shotgun (WGS) entry which is preliminary data.</text>
</comment>
<keyword evidence="2 8" id="KW-0812">Transmembrane</keyword>
<comment type="subcellular location">
    <subcellularLocation>
        <location evidence="1">Membrane</location>
        <topology evidence="1">Multi-pass membrane protein</topology>
    </subcellularLocation>
</comment>
<dbReference type="Gene3D" id="1.20.1070.10">
    <property type="entry name" value="Rhodopsin 7-helix transmembrane proteins"/>
    <property type="match status" value="1"/>
</dbReference>
<dbReference type="PANTHER" id="PTHR24243">
    <property type="entry name" value="G-PROTEIN COUPLED RECEPTOR"/>
    <property type="match status" value="1"/>
</dbReference>
<evidence type="ECO:0000259" key="9">
    <source>
        <dbReference type="PROSITE" id="PS50262"/>
    </source>
</evidence>
<evidence type="ECO:0000256" key="1">
    <source>
        <dbReference type="ARBA" id="ARBA00004141"/>
    </source>
</evidence>
<dbReference type="PROSITE" id="PS50262">
    <property type="entry name" value="G_PROTEIN_RECEP_F1_2"/>
    <property type="match status" value="1"/>
</dbReference>
<evidence type="ECO:0000313" key="10">
    <source>
        <dbReference type="EMBL" id="RUS76818.1"/>
    </source>
</evidence>
<feature type="transmembrane region" description="Helical" evidence="8">
    <location>
        <begin position="39"/>
        <end position="58"/>
    </location>
</feature>
<proteinExistence type="predicted"/>
<feature type="transmembrane region" description="Helical" evidence="8">
    <location>
        <begin position="162"/>
        <end position="190"/>
    </location>
</feature>
<evidence type="ECO:0000256" key="6">
    <source>
        <dbReference type="ARBA" id="ARBA00023170"/>
    </source>
</evidence>
<gene>
    <name evidence="10" type="ORF">EGW08_015416</name>
</gene>
<dbReference type="InterPro" id="IPR017452">
    <property type="entry name" value="GPCR_Rhodpsn_7TM"/>
</dbReference>
<evidence type="ECO:0000256" key="7">
    <source>
        <dbReference type="ARBA" id="ARBA00023224"/>
    </source>
</evidence>
<dbReference type="EMBL" id="RQTK01000633">
    <property type="protein sequence ID" value="RUS76818.1"/>
    <property type="molecule type" value="Genomic_DNA"/>
</dbReference>
<keyword evidence="4" id="KW-0297">G-protein coupled receptor</keyword>
<dbReference type="PANTHER" id="PTHR24243:SF230">
    <property type="entry name" value="G-PROTEIN COUPLED RECEPTORS FAMILY 1 PROFILE DOMAIN-CONTAINING PROTEIN"/>
    <property type="match status" value="1"/>
</dbReference>
<evidence type="ECO:0000256" key="2">
    <source>
        <dbReference type="ARBA" id="ARBA00022692"/>
    </source>
</evidence>
<name>A0A433T5J3_ELYCH</name>
<dbReference type="STRING" id="188477.A0A433T5J3"/>
<keyword evidence="6" id="KW-0675">Receptor</keyword>
<feature type="domain" description="G-protein coupled receptors family 1 profile" evidence="9">
    <location>
        <begin position="20"/>
        <end position="309"/>
    </location>
</feature>
<reference evidence="10 11" key="1">
    <citation type="submission" date="2019-01" db="EMBL/GenBank/DDBJ databases">
        <title>A draft genome assembly of the solar-powered sea slug Elysia chlorotica.</title>
        <authorList>
            <person name="Cai H."/>
            <person name="Li Q."/>
            <person name="Fang X."/>
            <person name="Li J."/>
            <person name="Curtis N.E."/>
            <person name="Altenburger A."/>
            <person name="Shibata T."/>
            <person name="Feng M."/>
            <person name="Maeda T."/>
            <person name="Schwartz J.A."/>
            <person name="Shigenobu S."/>
            <person name="Lundholm N."/>
            <person name="Nishiyama T."/>
            <person name="Yang H."/>
            <person name="Hasebe M."/>
            <person name="Li S."/>
            <person name="Pierce S.K."/>
            <person name="Wang J."/>
        </authorList>
    </citation>
    <scope>NUCLEOTIDE SEQUENCE [LARGE SCALE GENOMIC DNA]</scope>
    <source>
        <strain evidence="10">EC2010</strain>
        <tissue evidence="10">Whole organism of an adult</tissue>
    </source>
</reference>
<feature type="transmembrane region" description="Helical" evidence="8">
    <location>
        <begin position="289"/>
        <end position="311"/>
    </location>
</feature>
<feature type="transmembrane region" description="Helical" evidence="8">
    <location>
        <begin position="245"/>
        <end position="269"/>
    </location>
</feature>
<keyword evidence="5 8" id="KW-0472">Membrane</keyword>
<keyword evidence="3 8" id="KW-1133">Transmembrane helix</keyword>
<dbReference type="GO" id="GO:0005886">
    <property type="term" value="C:plasma membrane"/>
    <property type="evidence" value="ECO:0007669"/>
    <property type="project" value="TreeGrafter"/>
</dbReference>
<feature type="transmembrane region" description="Helical" evidence="8">
    <location>
        <begin position="118"/>
        <end position="137"/>
    </location>
</feature>
<evidence type="ECO:0000256" key="4">
    <source>
        <dbReference type="ARBA" id="ARBA00023040"/>
    </source>
</evidence>
<feature type="transmembrane region" description="Helical" evidence="8">
    <location>
        <begin position="12"/>
        <end position="33"/>
    </location>
</feature>
<evidence type="ECO:0000256" key="5">
    <source>
        <dbReference type="ARBA" id="ARBA00023136"/>
    </source>
</evidence>
<evidence type="ECO:0000256" key="3">
    <source>
        <dbReference type="ARBA" id="ARBA00022989"/>
    </source>
</evidence>
<sequence length="347" mass="39424">MTASIKETYIWVAWALGFPGNVLCVVTVLSMSVSSPATFLVSALAVSDGLTISIKLLVHQLARMKVFLGTVGCKTMFLPLFLTSVANWILVFICGERYVAVCYPLKKIYIVTKRRCQVSVAVLTLLHFILFGSIFFVMRDSDDSGFMCGTYNEYLSFWMTGWYWINTSISLFIPFLCIVLLTALIVCGLIRSREERRSIFGKTANGSKRLVNDGLSYRSIDGSSNGARCPTQRLLKEAEAVEKSITLMLIVAASIFLVLALPACIYLLTYKQPVPGERRDPLTEARWALLEQIQFIFIDFSHAINFFLYFLSTQRFRRQLFHVIRCKRLPRKDHQSRTLEMTNVTHP</sequence>
<evidence type="ECO:0000313" key="11">
    <source>
        <dbReference type="Proteomes" id="UP000271974"/>
    </source>
</evidence>
<accession>A0A433T5J3</accession>
<dbReference type="AlphaFoldDB" id="A0A433T5J3"/>
<dbReference type="InterPro" id="IPR000276">
    <property type="entry name" value="GPCR_Rhodpsn"/>
</dbReference>
<dbReference type="Pfam" id="PF00001">
    <property type="entry name" value="7tm_1"/>
    <property type="match status" value="1"/>
</dbReference>
<dbReference type="PRINTS" id="PR00237">
    <property type="entry name" value="GPCRRHODOPSN"/>
</dbReference>
<keyword evidence="11" id="KW-1185">Reference proteome</keyword>
<dbReference type="OrthoDB" id="6068817at2759"/>
<keyword evidence="7" id="KW-0807">Transducer</keyword>
<dbReference type="Proteomes" id="UP000271974">
    <property type="component" value="Unassembled WGS sequence"/>
</dbReference>
<dbReference type="SUPFAM" id="SSF81321">
    <property type="entry name" value="Family A G protein-coupled receptor-like"/>
    <property type="match status" value="1"/>
</dbReference>
<organism evidence="10 11">
    <name type="scientific">Elysia chlorotica</name>
    <name type="common">Eastern emerald elysia</name>
    <name type="synonym">Sea slug</name>
    <dbReference type="NCBI Taxonomy" id="188477"/>
    <lineage>
        <taxon>Eukaryota</taxon>
        <taxon>Metazoa</taxon>
        <taxon>Spiralia</taxon>
        <taxon>Lophotrochozoa</taxon>
        <taxon>Mollusca</taxon>
        <taxon>Gastropoda</taxon>
        <taxon>Heterobranchia</taxon>
        <taxon>Euthyneura</taxon>
        <taxon>Panpulmonata</taxon>
        <taxon>Sacoglossa</taxon>
        <taxon>Placobranchoidea</taxon>
        <taxon>Plakobranchidae</taxon>
        <taxon>Elysia</taxon>
    </lineage>
</organism>
<protein>
    <recommendedName>
        <fullName evidence="9">G-protein coupled receptors family 1 profile domain-containing protein</fullName>
    </recommendedName>
</protein>
<evidence type="ECO:0000256" key="8">
    <source>
        <dbReference type="SAM" id="Phobius"/>
    </source>
</evidence>